<sequence length="143" mass="15581">MAVSGEADGRAIAGEEEAGEEGRAGGGGVIGGGEEQSVSHFAIVHKVFDLNYVSKLLCEITDHHKRLDAIKAIVYEAQVRVDDPIYGCCGRILTLQEQLRSLQEQVQYQQQLVATRQLPVTRDFLSLLDKDLSSSSDNPPSLK</sequence>
<dbReference type="RefSeq" id="XP_039144856.1">
    <property type="nucleotide sequence ID" value="XM_039288922.1"/>
</dbReference>
<evidence type="ECO:0000313" key="4">
    <source>
        <dbReference type="Proteomes" id="UP001515500"/>
    </source>
</evidence>
<keyword evidence="4" id="KW-1185">Reference proteome</keyword>
<dbReference type="InterPro" id="IPR004883">
    <property type="entry name" value="LOB"/>
</dbReference>
<dbReference type="Pfam" id="PF03195">
    <property type="entry name" value="LOB"/>
    <property type="match status" value="1"/>
</dbReference>
<dbReference type="GeneID" id="120282168"/>
<accession>A0AB40D173</accession>
<dbReference type="GO" id="GO:0045893">
    <property type="term" value="P:positive regulation of DNA-templated transcription"/>
    <property type="evidence" value="ECO:0007669"/>
    <property type="project" value="TreeGrafter"/>
</dbReference>
<feature type="domain" description="LOB" evidence="3">
    <location>
        <begin position="10"/>
        <end position="113"/>
    </location>
</feature>
<feature type="region of interest" description="Disordered" evidence="2">
    <location>
        <begin position="1"/>
        <end position="29"/>
    </location>
</feature>
<gene>
    <name evidence="5" type="primary">LOC120282168</name>
</gene>
<organism evidence="4 5">
    <name type="scientific">Dioscorea cayennensis subsp. rotundata</name>
    <name type="common">White Guinea yam</name>
    <name type="synonym">Dioscorea rotundata</name>
    <dbReference type="NCBI Taxonomy" id="55577"/>
    <lineage>
        <taxon>Eukaryota</taxon>
        <taxon>Viridiplantae</taxon>
        <taxon>Streptophyta</taxon>
        <taxon>Embryophyta</taxon>
        <taxon>Tracheophyta</taxon>
        <taxon>Spermatophyta</taxon>
        <taxon>Magnoliopsida</taxon>
        <taxon>Liliopsida</taxon>
        <taxon>Dioscoreales</taxon>
        <taxon>Dioscoreaceae</taxon>
        <taxon>Dioscorea</taxon>
    </lineage>
</organism>
<dbReference type="PANTHER" id="PTHR31529:SF4">
    <property type="entry name" value="LOB DOMAIN-CONTAINING PROTEIN 30"/>
    <property type="match status" value="1"/>
</dbReference>
<evidence type="ECO:0000259" key="3">
    <source>
        <dbReference type="PROSITE" id="PS50891"/>
    </source>
</evidence>
<evidence type="ECO:0000256" key="2">
    <source>
        <dbReference type="SAM" id="MobiDB-lite"/>
    </source>
</evidence>
<dbReference type="AlphaFoldDB" id="A0AB40D173"/>
<evidence type="ECO:0000256" key="1">
    <source>
        <dbReference type="ARBA" id="ARBA00005474"/>
    </source>
</evidence>
<reference evidence="5" key="1">
    <citation type="submission" date="2025-08" db="UniProtKB">
        <authorList>
            <consortium name="RefSeq"/>
        </authorList>
    </citation>
    <scope>IDENTIFICATION</scope>
</reference>
<dbReference type="PANTHER" id="PTHR31529">
    <property type="entry name" value="LOB DOMAIN CONTAINING PROTEIN"/>
    <property type="match status" value="1"/>
</dbReference>
<protein>
    <submittedName>
        <fullName evidence="5">LOB domain-containing protein 30-like</fullName>
    </submittedName>
</protein>
<proteinExistence type="inferred from homology"/>
<dbReference type="GO" id="GO:0005634">
    <property type="term" value="C:nucleus"/>
    <property type="evidence" value="ECO:0007669"/>
    <property type="project" value="TreeGrafter"/>
</dbReference>
<dbReference type="PROSITE" id="PS50891">
    <property type="entry name" value="LOB"/>
    <property type="match status" value="1"/>
</dbReference>
<evidence type="ECO:0000313" key="5">
    <source>
        <dbReference type="RefSeq" id="XP_039144856.1"/>
    </source>
</evidence>
<comment type="similarity">
    <text evidence="1">Belongs to the LOB domain-containing protein family.</text>
</comment>
<dbReference type="Proteomes" id="UP001515500">
    <property type="component" value="Chromosome 18"/>
</dbReference>
<name>A0AB40D173_DIOCR</name>
<dbReference type="GO" id="GO:0009755">
    <property type="term" value="P:hormone-mediated signaling pathway"/>
    <property type="evidence" value="ECO:0007669"/>
    <property type="project" value="TreeGrafter"/>
</dbReference>